<protein>
    <submittedName>
        <fullName evidence="10">Endonuclease IV</fullName>
    </submittedName>
</protein>
<evidence type="ECO:0000256" key="2">
    <source>
        <dbReference type="ARBA" id="ARBA00005340"/>
    </source>
</evidence>
<keyword evidence="7" id="KW-0862">Zinc</keyword>
<dbReference type="PROSITE" id="PS51432">
    <property type="entry name" value="AP_NUCLEASE_F2_4"/>
    <property type="match status" value="1"/>
</dbReference>
<keyword evidence="8" id="KW-0234">DNA repair</keyword>
<dbReference type="KEGG" id="pdh:B9T62_14580"/>
<gene>
    <name evidence="10" type="ORF">B9T62_14580</name>
</gene>
<name>A0A2Z2KFH5_9BACL</name>
<dbReference type="RefSeq" id="WP_087915900.1">
    <property type="nucleotide sequence ID" value="NZ_CP021780.1"/>
</dbReference>
<comment type="cofactor">
    <cofactor evidence="1">
        <name>Zn(2+)</name>
        <dbReference type="ChEBI" id="CHEBI:29105"/>
    </cofactor>
</comment>
<dbReference type="SMART" id="SM00518">
    <property type="entry name" value="AP2Ec"/>
    <property type="match status" value="1"/>
</dbReference>
<dbReference type="PROSITE" id="PS00730">
    <property type="entry name" value="AP_NUCLEASE_F2_2"/>
    <property type="match status" value="1"/>
</dbReference>
<keyword evidence="4" id="KW-0479">Metal-binding</keyword>
<evidence type="ECO:0000256" key="7">
    <source>
        <dbReference type="ARBA" id="ARBA00022833"/>
    </source>
</evidence>
<keyword evidence="10" id="KW-0255">Endonuclease</keyword>
<evidence type="ECO:0000256" key="4">
    <source>
        <dbReference type="ARBA" id="ARBA00022723"/>
    </source>
</evidence>
<accession>A0A2Z2KFH5</accession>
<dbReference type="GO" id="GO:0003677">
    <property type="term" value="F:DNA binding"/>
    <property type="evidence" value="ECO:0007669"/>
    <property type="project" value="InterPro"/>
</dbReference>
<dbReference type="OrthoDB" id="9805666at2"/>
<evidence type="ECO:0000256" key="3">
    <source>
        <dbReference type="ARBA" id="ARBA00022722"/>
    </source>
</evidence>
<dbReference type="GO" id="GO:0003906">
    <property type="term" value="F:DNA-(apurinic or apyrimidinic site) endonuclease activity"/>
    <property type="evidence" value="ECO:0007669"/>
    <property type="project" value="TreeGrafter"/>
</dbReference>
<dbReference type="InterPro" id="IPR013022">
    <property type="entry name" value="Xyl_isomerase-like_TIM-brl"/>
</dbReference>
<comment type="similarity">
    <text evidence="2">Belongs to the AP endonuclease 2 family.</text>
</comment>
<dbReference type="PROSITE" id="PS00731">
    <property type="entry name" value="AP_NUCLEASE_F2_3"/>
    <property type="match status" value="1"/>
</dbReference>
<dbReference type="NCBIfam" id="TIGR00587">
    <property type="entry name" value="nfo"/>
    <property type="match status" value="1"/>
</dbReference>
<evidence type="ECO:0000259" key="9">
    <source>
        <dbReference type="Pfam" id="PF01261"/>
    </source>
</evidence>
<evidence type="ECO:0000313" key="10">
    <source>
        <dbReference type="EMBL" id="ASA21893.1"/>
    </source>
</evidence>
<dbReference type="Gene3D" id="3.20.20.150">
    <property type="entry name" value="Divalent-metal-dependent TIM barrel enzymes"/>
    <property type="match status" value="1"/>
</dbReference>
<dbReference type="Pfam" id="PF01261">
    <property type="entry name" value="AP_endonuc_2"/>
    <property type="match status" value="1"/>
</dbReference>
<organism evidence="10 11">
    <name type="scientific">Paenibacillus donghaensis</name>
    <dbReference type="NCBI Taxonomy" id="414771"/>
    <lineage>
        <taxon>Bacteria</taxon>
        <taxon>Bacillati</taxon>
        <taxon>Bacillota</taxon>
        <taxon>Bacilli</taxon>
        <taxon>Bacillales</taxon>
        <taxon>Paenibacillaceae</taxon>
        <taxon>Paenibacillus</taxon>
    </lineage>
</organism>
<feature type="domain" description="Xylose isomerase-like TIM barrel" evidence="9">
    <location>
        <begin position="23"/>
        <end position="262"/>
    </location>
</feature>
<dbReference type="GO" id="GO:0006284">
    <property type="term" value="P:base-excision repair"/>
    <property type="evidence" value="ECO:0007669"/>
    <property type="project" value="TreeGrafter"/>
</dbReference>
<evidence type="ECO:0000256" key="8">
    <source>
        <dbReference type="ARBA" id="ARBA00023204"/>
    </source>
</evidence>
<keyword evidence="6" id="KW-0378">Hydrolase</keyword>
<dbReference type="GO" id="GO:0008270">
    <property type="term" value="F:zinc ion binding"/>
    <property type="evidence" value="ECO:0007669"/>
    <property type="project" value="InterPro"/>
</dbReference>
<dbReference type="GO" id="GO:0008081">
    <property type="term" value="F:phosphoric diester hydrolase activity"/>
    <property type="evidence" value="ECO:0007669"/>
    <property type="project" value="TreeGrafter"/>
</dbReference>
<evidence type="ECO:0000256" key="1">
    <source>
        <dbReference type="ARBA" id="ARBA00001947"/>
    </source>
</evidence>
<dbReference type="Proteomes" id="UP000249890">
    <property type="component" value="Chromosome"/>
</dbReference>
<reference evidence="10 11" key="1">
    <citation type="submission" date="2017-06" db="EMBL/GenBank/DDBJ databases">
        <title>Complete genome sequence of Paenibacillus donghaensis KCTC 13049T isolated from East Sea sediment, South Korea.</title>
        <authorList>
            <person name="Jung B.K."/>
            <person name="Hong S.-J."/>
            <person name="Shin J.-H."/>
        </authorList>
    </citation>
    <scope>NUCLEOTIDE SEQUENCE [LARGE SCALE GENOMIC DNA]</scope>
    <source>
        <strain evidence="10 11">KCTC 13049</strain>
    </source>
</reference>
<keyword evidence="5" id="KW-0227">DNA damage</keyword>
<evidence type="ECO:0000313" key="11">
    <source>
        <dbReference type="Proteomes" id="UP000249890"/>
    </source>
</evidence>
<dbReference type="InterPro" id="IPR001719">
    <property type="entry name" value="AP_endonuc_2"/>
</dbReference>
<dbReference type="InterPro" id="IPR018246">
    <property type="entry name" value="AP_endonuc_F2_Zn_BS"/>
</dbReference>
<dbReference type="InterPro" id="IPR036237">
    <property type="entry name" value="Xyl_isomerase-like_sf"/>
</dbReference>
<dbReference type="PANTHER" id="PTHR21445">
    <property type="entry name" value="ENDONUCLEASE IV ENDODEOXYRIBONUCLEASE IV"/>
    <property type="match status" value="1"/>
</dbReference>
<dbReference type="PANTHER" id="PTHR21445:SF0">
    <property type="entry name" value="APURINIC-APYRIMIDINIC ENDONUCLEASE"/>
    <property type="match status" value="1"/>
</dbReference>
<proteinExistence type="inferred from homology"/>
<sequence>MSNSPSIGAHVSIRGGYGRAARFAWESGAACFQYFPKNPRSLKLKPLDERDALDCAAFCEAKGLVSIAHTPYPTNMAVGAEQRKVMVASLRNDLEIAEACGSLGIVVHFGPFGGIDPLQGYQNIIQCMNETLFSWEGKAKLLIENQAGNHGSEGITLEELVKVRELSRSPESIGFCFDTCHAYAAGTWDPQRTEELLERGERLGYWQQLTAIHLNDSQYPFASRRDRHAPVGRGHIGAEGLAGLLMSEQVRGIPAVMETEKGADGSHRMDIATVLSWYGRE</sequence>
<keyword evidence="3" id="KW-0540">Nuclease</keyword>
<evidence type="ECO:0000256" key="6">
    <source>
        <dbReference type="ARBA" id="ARBA00022801"/>
    </source>
</evidence>
<dbReference type="SUPFAM" id="SSF51658">
    <property type="entry name" value="Xylose isomerase-like"/>
    <property type="match status" value="1"/>
</dbReference>
<keyword evidence="11" id="KW-1185">Reference proteome</keyword>
<dbReference type="EMBL" id="CP021780">
    <property type="protein sequence ID" value="ASA21893.1"/>
    <property type="molecule type" value="Genomic_DNA"/>
</dbReference>
<dbReference type="AlphaFoldDB" id="A0A2Z2KFH5"/>
<evidence type="ECO:0000256" key="5">
    <source>
        <dbReference type="ARBA" id="ARBA00022763"/>
    </source>
</evidence>